<dbReference type="Proteomes" id="UP000019229">
    <property type="component" value="Chromosome"/>
</dbReference>
<evidence type="ECO:0000313" key="2">
    <source>
        <dbReference type="EMBL" id="AHH45564.1"/>
    </source>
</evidence>
<name>W5UTK1_9BACT</name>
<sequence length="119" mass="13889">MLKIIEFQSSNINPFYREGVRALNLPLEITIPLAVLFFILSIATLSLHGYTRKKIKAFKELQLKEYIKDNPKDKHITYEKAKLYLPSWERMKYNSHFFMAIIFFVAGLVFALGNTLTTL</sequence>
<protein>
    <submittedName>
        <fullName evidence="2">Uncharacterized protein</fullName>
    </submittedName>
</protein>
<gene>
    <name evidence="2" type="ORF">MYB_02825</name>
</gene>
<evidence type="ECO:0000313" key="3">
    <source>
        <dbReference type="Proteomes" id="UP000019229"/>
    </source>
</evidence>
<accession>W5UTK1</accession>
<dbReference type="RefSeq" id="WP_022935416.1">
    <property type="nucleotide sequence ID" value="NZ_CP007154.1"/>
</dbReference>
<dbReference type="eggNOG" id="ENOG5030MWY">
    <property type="taxonomic scope" value="Bacteria"/>
</dbReference>
<organism evidence="2 3">
    <name type="scientific">Mesomycoplasma bovoculi M165/69</name>
    <dbReference type="NCBI Taxonomy" id="743966"/>
    <lineage>
        <taxon>Bacteria</taxon>
        <taxon>Bacillati</taxon>
        <taxon>Mycoplasmatota</taxon>
        <taxon>Mycoplasmoidales</taxon>
        <taxon>Metamycoplasmataceae</taxon>
        <taxon>Mesomycoplasma</taxon>
    </lineage>
</organism>
<dbReference type="KEGG" id="mbc:MYB_02825"/>
<keyword evidence="1" id="KW-0472">Membrane</keyword>
<dbReference type="STRING" id="743966.MYB_02825"/>
<feature type="transmembrane region" description="Helical" evidence="1">
    <location>
        <begin position="97"/>
        <end position="116"/>
    </location>
</feature>
<proteinExistence type="predicted"/>
<keyword evidence="1" id="KW-1133">Transmembrane helix</keyword>
<reference evidence="2 3" key="1">
    <citation type="journal article" date="2014" name="Genome Announc.">
        <title>Complete Genome Sequence of Mycoplasma bovoculi Strain M165/69T (ATCC 29104).</title>
        <authorList>
            <person name="Calcutt M.J."/>
            <person name="Foecking M.F."/>
        </authorList>
    </citation>
    <scope>NUCLEOTIDE SEQUENCE [LARGE SCALE GENOMIC DNA]</scope>
    <source>
        <strain evidence="2">M165/69</strain>
    </source>
</reference>
<dbReference type="HOGENOM" id="CLU_173986_0_0_14"/>
<dbReference type="PATRIC" id="fig|743966.3.peg.569"/>
<dbReference type="OrthoDB" id="401207at2"/>
<dbReference type="AlphaFoldDB" id="W5UTK1"/>
<evidence type="ECO:0000256" key="1">
    <source>
        <dbReference type="SAM" id="Phobius"/>
    </source>
</evidence>
<keyword evidence="3" id="KW-1185">Reference proteome</keyword>
<keyword evidence="1" id="KW-0812">Transmembrane</keyword>
<feature type="transmembrane region" description="Helical" evidence="1">
    <location>
        <begin position="29"/>
        <end position="50"/>
    </location>
</feature>
<dbReference type="EMBL" id="CP007154">
    <property type="protein sequence ID" value="AHH45564.1"/>
    <property type="molecule type" value="Genomic_DNA"/>
</dbReference>